<dbReference type="PANTHER" id="PTHR43179:SF7">
    <property type="entry name" value="RHAMNOSYLTRANSFERASE WBBL"/>
    <property type="match status" value="1"/>
</dbReference>
<feature type="domain" description="Glycosyltransferase 2-like" evidence="1">
    <location>
        <begin position="268"/>
        <end position="379"/>
    </location>
</feature>
<evidence type="ECO:0000313" key="3">
    <source>
        <dbReference type="Proteomes" id="UP000196560"/>
    </source>
</evidence>
<dbReference type="InterPro" id="IPR029044">
    <property type="entry name" value="Nucleotide-diphossugar_trans"/>
</dbReference>
<evidence type="ECO:0000313" key="2">
    <source>
        <dbReference type="EMBL" id="OUN44616.1"/>
    </source>
</evidence>
<dbReference type="InterPro" id="IPR001173">
    <property type="entry name" value="Glyco_trans_2-like"/>
</dbReference>
<dbReference type="SUPFAM" id="SSF53448">
    <property type="entry name" value="Nucleotide-diphospho-sugar transferases"/>
    <property type="match status" value="2"/>
</dbReference>
<reference evidence="3" key="1">
    <citation type="submission" date="2017-04" db="EMBL/GenBank/DDBJ databases">
        <title>Function of individual gut microbiota members based on whole genome sequencing of pure cultures obtained from chicken caecum.</title>
        <authorList>
            <person name="Medvecky M."/>
            <person name="Cejkova D."/>
            <person name="Polansky O."/>
            <person name="Karasova D."/>
            <person name="Kubasova T."/>
            <person name="Cizek A."/>
            <person name="Rychlik I."/>
        </authorList>
    </citation>
    <scope>NUCLEOTIDE SEQUENCE [LARGE SCALE GENOMIC DNA]</scope>
    <source>
        <strain evidence="3">An70</strain>
    </source>
</reference>
<dbReference type="CDD" id="cd04186">
    <property type="entry name" value="GT_2_like_c"/>
    <property type="match status" value="1"/>
</dbReference>
<dbReference type="EMBL" id="NFHO01000001">
    <property type="protein sequence ID" value="OUN44616.1"/>
    <property type="molecule type" value="Genomic_DNA"/>
</dbReference>
<dbReference type="CDD" id="cd04184">
    <property type="entry name" value="GT2_RfbC_Mx_like"/>
    <property type="match status" value="1"/>
</dbReference>
<feature type="domain" description="Glycosyltransferase 2-like" evidence="1">
    <location>
        <begin position="521"/>
        <end position="705"/>
    </location>
</feature>
<dbReference type="GO" id="GO:0016757">
    <property type="term" value="F:glycosyltransferase activity"/>
    <property type="evidence" value="ECO:0007669"/>
    <property type="project" value="UniProtKB-KW"/>
</dbReference>
<accession>A0A1Y3U778</accession>
<dbReference type="AlphaFoldDB" id="A0A1Y3U778"/>
<protein>
    <recommendedName>
        <fullName evidence="1">Glycosyltransferase 2-like domain-containing protein</fullName>
    </recommendedName>
</protein>
<keyword evidence="3" id="KW-1185">Reference proteome</keyword>
<dbReference type="PANTHER" id="PTHR43179">
    <property type="entry name" value="RHAMNOSYLTRANSFERASE WBBL"/>
    <property type="match status" value="1"/>
</dbReference>
<gene>
    <name evidence="2" type="ORF">B5G21_01410</name>
</gene>
<name>A0A1Y3U778_9ACTN</name>
<proteinExistence type="predicted"/>
<evidence type="ECO:0000259" key="1">
    <source>
        <dbReference type="Pfam" id="PF00535"/>
    </source>
</evidence>
<dbReference type="Proteomes" id="UP000196560">
    <property type="component" value="Unassembled WGS sequence"/>
</dbReference>
<comment type="caution">
    <text evidence="2">The sequence shown here is derived from an EMBL/GenBank/DDBJ whole genome shotgun (WGS) entry which is preliminary data.</text>
</comment>
<organism evidence="2 3">
    <name type="scientific">Enorma massiliensis</name>
    <dbReference type="NCBI Taxonomy" id="1472761"/>
    <lineage>
        <taxon>Bacteria</taxon>
        <taxon>Bacillati</taxon>
        <taxon>Actinomycetota</taxon>
        <taxon>Coriobacteriia</taxon>
        <taxon>Coriobacteriales</taxon>
        <taxon>Coriobacteriaceae</taxon>
        <taxon>Enorma</taxon>
    </lineage>
</organism>
<dbReference type="Pfam" id="PF00535">
    <property type="entry name" value="Glycos_transf_2"/>
    <property type="match status" value="2"/>
</dbReference>
<sequence>MHFSIGLICRGQGVTYISVSAECVEECELRFRAESEERVLLPVEAYHIEGDKSILVTPLLETDSVILICEAVDSAGLVLERKAKRLKRTQIKWLSRLNYKTSRGDAFKVRDIDRVTYTRQIHLNPTIYLDVPDADSTIVKGVICAPENEDDICLSLLAADGRLVEEFEPFIGSASSVLYEGVPRKEIAFMARLPKSETFCLVASGENGSRSAFMCFDPPSREYYAALYDPHMYRCSAPQRWSGISDARARKLESASIEDYEFDGVMFSIVVPLYNTPVPFLREMIDSVYSQFYQKWELLLVNSTPENNELTKELQQIRDSRVKVITLDKNYGIAGNTNRGIEAASGDYIVFFDHDDLLDPMALFEYASVLRDDEDADAIYCDEDFLNEEGSFVAPHFKSDFNLDLLRCHNYITHLLAVRAPFAKELRLDSSFDGAQDYDFLLRLVERTDKIAHVSKVLYHWRISDSSTAKSADNKGYADDAGRRALQAHYNRLGIAARAEATESSCFYHTVYEVLGDPKVSVIIPNKDSVAVLDRCLNSIADKTNYDNFEVIVVENNSESPETFDYYQNASDRFPFLRVVTWDGPFNYSAINNFGAGFATGDYYLLLNNDVEVIDPDWMRSMVSVCQRSDVGVVGAKLLYPDDTVQHAGVFMITCGSVSELGGPAHAFTHLDRNDAGYMRRASLVQDVSIVTGACLMTGRDVFEELNGLDEDFVVAFNDVDYCLRVRESGRLVVYDPDALLYHYESFSRGSDSNGKNAERFIAEQGKLRARWNKYYLGGDPYFGAYATMP</sequence>
<dbReference type="Gene3D" id="3.90.550.10">
    <property type="entry name" value="Spore Coat Polysaccharide Biosynthesis Protein SpsA, Chain A"/>
    <property type="match status" value="2"/>
</dbReference>